<gene>
    <name evidence="2" type="ORF">BE15_33510</name>
</gene>
<evidence type="ECO:0000313" key="2">
    <source>
        <dbReference type="EMBL" id="KYF74903.1"/>
    </source>
</evidence>
<organism evidence="2 3">
    <name type="scientific">Sorangium cellulosum</name>
    <name type="common">Polyangium cellulosum</name>
    <dbReference type="NCBI Taxonomy" id="56"/>
    <lineage>
        <taxon>Bacteria</taxon>
        <taxon>Pseudomonadati</taxon>
        <taxon>Myxococcota</taxon>
        <taxon>Polyangia</taxon>
        <taxon>Polyangiales</taxon>
        <taxon>Polyangiaceae</taxon>
        <taxon>Sorangium</taxon>
    </lineage>
</organism>
<comment type="caution">
    <text evidence="2">The sequence shown here is derived from an EMBL/GenBank/DDBJ whole genome shotgun (WGS) entry which is preliminary data.</text>
</comment>
<dbReference type="OrthoDB" id="5522120at2"/>
<dbReference type="AlphaFoldDB" id="A0A150R429"/>
<proteinExistence type="predicted"/>
<accession>A0A150R429</accession>
<evidence type="ECO:0000256" key="1">
    <source>
        <dbReference type="SAM" id="MobiDB-lite"/>
    </source>
</evidence>
<dbReference type="EMBL" id="JEMA01000010">
    <property type="protein sequence ID" value="KYF74903.1"/>
    <property type="molecule type" value="Genomic_DNA"/>
</dbReference>
<evidence type="ECO:0000313" key="3">
    <source>
        <dbReference type="Proteomes" id="UP000075260"/>
    </source>
</evidence>
<sequence>MRFHPPSFALGVGSAVLLMSKKQHFRPVIVEVAALGVHLGKLGLALVERQREHAEDLWAEVAERARRRAAGGARRERAPRKSNGASALHGEPSS</sequence>
<name>A0A150R429_SORCE</name>
<protein>
    <submittedName>
        <fullName evidence="2">Uncharacterized protein</fullName>
    </submittedName>
</protein>
<feature type="region of interest" description="Disordered" evidence="1">
    <location>
        <begin position="68"/>
        <end position="94"/>
    </location>
</feature>
<dbReference type="Proteomes" id="UP000075260">
    <property type="component" value="Unassembled WGS sequence"/>
</dbReference>
<reference evidence="2 3" key="1">
    <citation type="submission" date="2014-02" db="EMBL/GenBank/DDBJ databases">
        <title>The small core and large imbalanced accessory genome model reveals a collaborative survival strategy of Sorangium cellulosum strains in nature.</title>
        <authorList>
            <person name="Han K."/>
            <person name="Peng R."/>
            <person name="Blom J."/>
            <person name="Li Y.-Z."/>
        </authorList>
    </citation>
    <scope>NUCLEOTIDE SEQUENCE [LARGE SCALE GENOMIC DNA]</scope>
    <source>
        <strain evidence="2 3">So0008-312</strain>
    </source>
</reference>